<comment type="similarity">
    <text evidence="1">Belongs to the adrenodoxin/putidaredoxin family.</text>
</comment>
<gene>
    <name evidence="8" type="ORF">E0F76_16210</name>
</gene>
<name>A0A4R5CBU2_9FLAO</name>
<dbReference type="PANTHER" id="PTHR23426:SF65">
    <property type="entry name" value="FERREDOXIN-2, MITOCHONDRIAL"/>
    <property type="match status" value="1"/>
</dbReference>
<evidence type="ECO:0000256" key="3">
    <source>
        <dbReference type="ARBA" id="ARBA00022723"/>
    </source>
</evidence>
<dbReference type="RefSeq" id="WP_132008551.1">
    <property type="nucleotide sequence ID" value="NZ_SMFK01000015.1"/>
</dbReference>
<proteinExistence type="inferred from homology"/>
<dbReference type="PANTHER" id="PTHR23426">
    <property type="entry name" value="FERREDOXIN/ADRENODOXIN"/>
    <property type="match status" value="1"/>
</dbReference>
<comment type="cofactor">
    <cofactor evidence="6">
        <name>[2Fe-2S] cluster</name>
        <dbReference type="ChEBI" id="CHEBI:190135"/>
    </cofactor>
</comment>
<evidence type="ECO:0000313" key="9">
    <source>
        <dbReference type="Proteomes" id="UP000295479"/>
    </source>
</evidence>
<protein>
    <submittedName>
        <fullName evidence="8">2Fe-2S iron-sulfur cluster binding domain-containing protein</fullName>
    </submittedName>
</protein>
<evidence type="ECO:0000313" key="8">
    <source>
        <dbReference type="EMBL" id="TDD94562.1"/>
    </source>
</evidence>
<evidence type="ECO:0000256" key="6">
    <source>
        <dbReference type="ARBA" id="ARBA00034078"/>
    </source>
</evidence>
<dbReference type="EMBL" id="SMFK01000015">
    <property type="protein sequence ID" value="TDD94562.1"/>
    <property type="molecule type" value="Genomic_DNA"/>
</dbReference>
<dbReference type="GO" id="GO:0046872">
    <property type="term" value="F:metal ion binding"/>
    <property type="evidence" value="ECO:0007669"/>
    <property type="project" value="UniProtKB-KW"/>
</dbReference>
<dbReference type="GO" id="GO:0140647">
    <property type="term" value="P:P450-containing electron transport chain"/>
    <property type="evidence" value="ECO:0007669"/>
    <property type="project" value="InterPro"/>
</dbReference>
<evidence type="ECO:0000259" key="7">
    <source>
        <dbReference type="Pfam" id="PF00111"/>
    </source>
</evidence>
<accession>A0A4R5CBU2</accession>
<keyword evidence="9" id="KW-1185">Reference proteome</keyword>
<reference evidence="8 9" key="1">
    <citation type="submission" date="2019-03" db="EMBL/GenBank/DDBJ databases">
        <title>Flavobacterium AR-3-4 sp. nov. isolated from arctic soil.</title>
        <authorList>
            <person name="Chaudhary D.K."/>
        </authorList>
    </citation>
    <scope>NUCLEOTIDE SEQUENCE [LARGE SCALE GENOMIC DNA]</scope>
    <source>
        <strain evidence="8 9">AR-3-4</strain>
    </source>
</reference>
<dbReference type="AlphaFoldDB" id="A0A4R5CBU2"/>
<keyword evidence="2" id="KW-0001">2Fe-2S</keyword>
<sequence length="108" mass="11946">MDITIYITDRKGQPHKVKVPTDMALNLMQVVQAYEIEPLGTVGICGGKLMCSSCHCYVLKDVNTPEKRDMEEATLSRLMHLKSNSRLSCQIPITVAMEGIEIALAPIV</sequence>
<keyword evidence="4" id="KW-0408">Iron</keyword>
<dbReference type="InterPro" id="IPR001041">
    <property type="entry name" value="2Fe-2S_ferredoxin-type"/>
</dbReference>
<dbReference type="InterPro" id="IPR012675">
    <property type="entry name" value="Beta-grasp_dom_sf"/>
</dbReference>
<dbReference type="GO" id="GO:0009055">
    <property type="term" value="F:electron transfer activity"/>
    <property type="evidence" value="ECO:0007669"/>
    <property type="project" value="TreeGrafter"/>
</dbReference>
<dbReference type="InterPro" id="IPR036010">
    <property type="entry name" value="2Fe-2S_ferredoxin-like_sf"/>
</dbReference>
<evidence type="ECO:0000256" key="5">
    <source>
        <dbReference type="ARBA" id="ARBA00023014"/>
    </source>
</evidence>
<organism evidence="8 9">
    <name type="scientific">Flavobacterium cellulosilyticum</name>
    <dbReference type="NCBI Taxonomy" id="2541731"/>
    <lineage>
        <taxon>Bacteria</taxon>
        <taxon>Pseudomonadati</taxon>
        <taxon>Bacteroidota</taxon>
        <taxon>Flavobacteriia</taxon>
        <taxon>Flavobacteriales</taxon>
        <taxon>Flavobacteriaceae</taxon>
        <taxon>Flavobacterium</taxon>
    </lineage>
</organism>
<evidence type="ECO:0000256" key="2">
    <source>
        <dbReference type="ARBA" id="ARBA00022714"/>
    </source>
</evidence>
<dbReference type="SUPFAM" id="SSF54292">
    <property type="entry name" value="2Fe-2S ferredoxin-like"/>
    <property type="match status" value="1"/>
</dbReference>
<evidence type="ECO:0000256" key="1">
    <source>
        <dbReference type="ARBA" id="ARBA00010914"/>
    </source>
</evidence>
<dbReference type="Gene3D" id="3.10.20.30">
    <property type="match status" value="1"/>
</dbReference>
<evidence type="ECO:0000256" key="4">
    <source>
        <dbReference type="ARBA" id="ARBA00023004"/>
    </source>
</evidence>
<dbReference type="GO" id="GO:0051537">
    <property type="term" value="F:2 iron, 2 sulfur cluster binding"/>
    <property type="evidence" value="ECO:0007669"/>
    <property type="project" value="UniProtKB-KW"/>
</dbReference>
<dbReference type="Pfam" id="PF00111">
    <property type="entry name" value="Fer2"/>
    <property type="match status" value="1"/>
</dbReference>
<dbReference type="OrthoDB" id="9799640at2"/>
<feature type="domain" description="2Fe-2S ferredoxin-type" evidence="7">
    <location>
        <begin position="33"/>
        <end position="94"/>
    </location>
</feature>
<keyword evidence="3" id="KW-0479">Metal-binding</keyword>
<keyword evidence="5" id="KW-0411">Iron-sulfur</keyword>
<dbReference type="InterPro" id="IPR001055">
    <property type="entry name" value="Adrenodoxin-like"/>
</dbReference>
<dbReference type="Proteomes" id="UP000295479">
    <property type="component" value="Unassembled WGS sequence"/>
</dbReference>
<comment type="caution">
    <text evidence="8">The sequence shown here is derived from an EMBL/GenBank/DDBJ whole genome shotgun (WGS) entry which is preliminary data.</text>
</comment>